<dbReference type="EMBL" id="CADCUW010000544">
    <property type="protein sequence ID" value="CAA9447219.1"/>
    <property type="molecule type" value="Genomic_DNA"/>
</dbReference>
<reference evidence="2" key="1">
    <citation type="submission" date="2020-02" db="EMBL/GenBank/DDBJ databases">
        <authorList>
            <person name="Meier V. D."/>
        </authorList>
    </citation>
    <scope>NUCLEOTIDE SEQUENCE</scope>
    <source>
        <strain evidence="2">AVDCRST_MAG01</strain>
    </source>
</reference>
<organism evidence="2">
    <name type="scientific">uncultured Rubrobacteraceae bacterium</name>
    <dbReference type="NCBI Taxonomy" id="349277"/>
    <lineage>
        <taxon>Bacteria</taxon>
        <taxon>Bacillati</taxon>
        <taxon>Actinomycetota</taxon>
        <taxon>Rubrobacteria</taxon>
        <taxon>Rubrobacterales</taxon>
        <taxon>Rubrobacteraceae</taxon>
        <taxon>environmental samples</taxon>
    </lineage>
</organism>
<feature type="region of interest" description="Disordered" evidence="1">
    <location>
        <begin position="1"/>
        <end position="23"/>
    </location>
</feature>
<name>A0A6J4QRC7_9ACTN</name>
<accession>A0A6J4QRC7</accession>
<feature type="non-terminal residue" evidence="2">
    <location>
        <position position="1"/>
    </location>
</feature>
<dbReference type="AlphaFoldDB" id="A0A6J4QRC7"/>
<protein>
    <submittedName>
        <fullName evidence="2">Uncharacterized protein</fullName>
    </submittedName>
</protein>
<evidence type="ECO:0000256" key="1">
    <source>
        <dbReference type="SAM" id="MobiDB-lite"/>
    </source>
</evidence>
<evidence type="ECO:0000313" key="2">
    <source>
        <dbReference type="EMBL" id="CAA9447219.1"/>
    </source>
</evidence>
<gene>
    <name evidence="2" type="ORF">AVDCRST_MAG01-01-4216</name>
</gene>
<proteinExistence type="predicted"/>
<feature type="non-terminal residue" evidence="2">
    <location>
        <position position="68"/>
    </location>
</feature>
<sequence length="68" mass="7609">AGLRLDRSARRGGRLRGGPPRLLRPHRAGRRWLVRVPGLRGDVVRAAARRARARRLRAGTGRAERRGV</sequence>